<organism evidence="2 3">
    <name type="scientific">Populus trichocarpa</name>
    <name type="common">Western balsam poplar</name>
    <name type="synonym">Populus balsamifera subsp. trichocarpa</name>
    <dbReference type="NCBI Taxonomy" id="3694"/>
    <lineage>
        <taxon>Eukaryota</taxon>
        <taxon>Viridiplantae</taxon>
        <taxon>Streptophyta</taxon>
        <taxon>Embryophyta</taxon>
        <taxon>Tracheophyta</taxon>
        <taxon>Spermatophyta</taxon>
        <taxon>Magnoliopsida</taxon>
        <taxon>eudicotyledons</taxon>
        <taxon>Gunneridae</taxon>
        <taxon>Pentapetalae</taxon>
        <taxon>rosids</taxon>
        <taxon>fabids</taxon>
        <taxon>Malpighiales</taxon>
        <taxon>Salicaceae</taxon>
        <taxon>Saliceae</taxon>
        <taxon>Populus</taxon>
    </lineage>
</organism>
<protein>
    <submittedName>
        <fullName evidence="2">Uncharacterized protein</fullName>
    </submittedName>
</protein>
<keyword evidence="3" id="KW-1185">Reference proteome</keyword>
<sequence length="64" mass="6737">MSGEGSRLGLEFPQEGGCNASKRCGEILIAFYLLCPTSVVILILACLHEGPRTKNGCHGKTSDG</sequence>
<dbReference type="EMBL" id="CM009306">
    <property type="protein sequence ID" value="RQP02081.1"/>
    <property type="molecule type" value="Genomic_DNA"/>
</dbReference>
<gene>
    <name evidence="2" type="ORF">POPTR_017G082550</name>
</gene>
<name>A0A3N7G7U9_POPTR</name>
<dbReference type="InParanoid" id="A0A3N7G7U9"/>
<reference evidence="2 3" key="1">
    <citation type="journal article" date="2006" name="Science">
        <title>The genome of black cottonwood, Populus trichocarpa (Torr. &amp; Gray).</title>
        <authorList>
            <person name="Tuskan G.A."/>
            <person name="Difazio S."/>
            <person name="Jansson S."/>
            <person name="Bohlmann J."/>
            <person name="Grigoriev I."/>
            <person name="Hellsten U."/>
            <person name="Putnam N."/>
            <person name="Ralph S."/>
            <person name="Rombauts S."/>
            <person name="Salamov A."/>
            <person name="Schein J."/>
            <person name="Sterck L."/>
            <person name="Aerts A."/>
            <person name="Bhalerao R.R."/>
            <person name="Bhalerao R.P."/>
            <person name="Blaudez D."/>
            <person name="Boerjan W."/>
            <person name="Brun A."/>
            <person name="Brunner A."/>
            <person name="Busov V."/>
            <person name="Campbell M."/>
            <person name="Carlson J."/>
            <person name="Chalot M."/>
            <person name="Chapman J."/>
            <person name="Chen G.L."/>
            <person name="Cooper D."/>
            <person name="Coutinho P.M."/>
            <person name="Couturier J."/>
            <person name="Covert S."/>
            <person name="Cronk Q."/>
            <person name="Cunningham R."/>
            <person name="Davis J."/>
            <person name="Degroeve S."/>
            <person name="Dejardin A."/>
            <person name="Depamphilis C."/>
            <person name="Detter J."/>
            <person name="Dirks B."/>
            <person name="Dubchak I."/>
            <person name="Duplessis S."/>
            <person name="Ehlting J."/>
            <person name="Ellis B."/>
            <person name="Gendler K."/>
            <person name="Goodstein D."/>
            <person name="Gribskov M."/>
            <person name="Grimwood J."/>
            <person name="Groover A."/>
            <person name="Gunter L."/>
            <person name="Hamberger B."/>
            <person name="Heinze B."/>
            <person name="Helariutta Y."/>
            <person name="Henrissat B."/>
            <person name="Holligan D."/>
            <person name="Holt R."/>
            <person name="Huang W."/>
            <person name="Islam-Faridi N."/>
            <person name="Jones S."/>
            <person name="Jones-Rhoades M."/>
            <person name="Jorgensen R."/>
            <person name="Joshi C."/>
            <person name="Kangasjarvi J."/>
            <person name="Karlsson J."/>
            <person name="Kelleher C."/>
            <person name="Kirkpatrick R."/>
            <person name="Kirst M."/>
            <person name="Kohler A."/>
            <person name="Kalluri U."/>
            <person name="Larimer F."/>
            <person name="Leebens-Mack J."/>
            <person name="Leple J.C."/>
            <person name="Locascio P."/>
            <person name="Lou Y."/>
            <person name="Lucas S."/>
            <person name="Martin F."/>
            <person name="Montanini B."/>
            <person name="Napoli C."/>
            <person name="Nelson D.R."/>
            <person name="Nelson C."/>
            <person name="Nieminen K."/>
            <person name="Nilsson O."/>
            <person name="Pereda V."/>
            <person name="Peter G."/>
            <person name="Philippe R."/>
            <person name="Pilate G."/>
            <person name="Poliakov A."/>
            <person name="Razumovskaya J."/>
            <person name="Richardson P."/>
            <person name="Rinaldi C."/>
            <person name="Ritland K."/>
            <person name="Rouze P."/>
            <person name="Ryaboy D."/>
            <person name="Schmutz J."/>
            <person name="Schrader J."/>
            <person name="Segerman B."/>
            <person name="Shin H."/>
            <person name="Siddiqui A."/>
            <person name="Sterky F."/>
            <person name="Terry A."/>
            <person name="Tsai C.J."/>
            <person name="Uberbacher E."/>
            <person name="Unneberg P."/>
            <person name="Vahala J."/>
            <person name="Wall K."/>
            <person name="Wessler S."/>
            <person name="Yang G."/>
            <person name="Yin T."/>
            <person name="Douglas C."/>
            <person name="Marra M."/>
            <person name="Sandberg G."/>
            <person name="Van de Peer Y."/>
            <person name="Rokhsar D."/>
        </authorList>
    </citation>
    <scope>NUCLEOTIDE SEQUENCE [LARGE SCALE GENOMIC DNA]</scope>
    <source>
        <strain evidence="3">cv. Nisqually</strain>
    </source>
</reference>
<keyword evidence="1" id="KW-0472">Membrane</keyword>
<evidence type="ECO:0000313" key="3">
    <source>
        <dbReference type="Proteomes" id="UP000006729"/>
    </source>
</evidence>
<evidence type="ECO:0000256" key="1">
    <source>
        <dbReference type="SAM" id="Phobius"/>
    </source>
</evidence>
<accession>A0A3N7G7U9</accession>
<keyword evidence="1" id="KW-1133">Transmembrane helix</keyword>
<dbReference type="Proteomes" id="UP000006729">
    <property type="component" value="Chromosome 17"/>
</dbReference>
<proteinExistence type="predicted"/>
<feature type="transmembrane region" description="Helical" evidence="1">
    <location>
        <begin position="27"/>
        <end position="47"/>
    </location>
</feature>
<dbReference type="AlphaFoldDB" id="A0A3N7G7U9"/>
<keyword evidence="1" id="KW-0812">Transmembrane</keyword>
<evidence type="ECO:0000313" key="2">
    <source>
        <dbReference type="EMBL" id="RQP02081.1"/>
    </source>
</evidence>